<dbReference type="STRING" id="384616.Pisl_1167"/>
<evidence type="ECO:0000256" key="7">
    <source>
        <dbReference type="ARBA" id="ARBA00022694"/>
    </source>
</evidence>
<evidence type="ECO:0000259" key="16">
    <source>
        <dbReference type="PROSITE" id="PS51918"/>
    </source>
</evidence>
<dbReference type="NCBIfam" id="TIGR01211">
    <property type="entry name" value="ELP3"/>
    <property type="match status" value="1"/>
</dbReference>
<dbReference type="InterPro" id="IPR034687">
    <property type="entry name" value="ELP3-like"/>
</dbReference>
<evidence type="ECO:0000256" key="5">
    <source>
        <dbReference type="ARBA" id="ARBA00022679"/>
    </source>
</evidence>
<dbReference type="InterPro" id="IPR032432">
    <property type="entry name" value="Radical_SAM_C"/>
</dbReference>
<evidence type="ECO:0000256" key="12">
    <source>
        <dbReference type="ARBA" id="ARBA00023315"/>
    </source>
</evidence>
<keyword evidence="4" id="KW-0820">tRNA-binding</keyword>
<proteinExistence type="inferred from homology"/>
<feature type="binding site" evidence="15">
    <location>
        <position position="30"/>
    </location>
    <ligand>
        <name>[4Fe-4S] cluster</name>
        <dbReference type="ChEBI" id="CHEBI:49883"/>
        <note>4Fe-4S-S-AdoMet</note>
    </ligand>
</feature>
<reference evidence="17" key="1">
    <citation type="submission" date="2006-12" db="EMBL/GenBank/DDBJ databases">
        <title>Complete sequence of Pyrobaculum islandicum DSM 4184.</title>
        <authorList>
            <person name="Copeland A."/>
            <person name="Lucas S."/>
            <person name="Lapidus A."/>
            <person name="Barry K."/>
            <person name="Detter J.C."/>
            <person name="Glavina del Rio T."/>
            <person name="Dalin E."/>
            <person name="Tice H."/>
            <person name="Pitluck S."/>
            <person name="Meincke L."/>
            <person name="Brettin T."/>
            <person name="Bruce D."/>
            <person name="Han C."/>
            <person name="Tapia R."/>
            <person name="Gilna P."/>
            <person name="Schmutz J."/>
            <person name="Larimer F."/>
            <person name="Land M."/>
            <person name="Hauser L."/>
            <person name="Kyrpides N."/>
            <person name="Mikhailova N."/>
            <person name="Cozen A.E."/>
            <person name="Fitz-Gibbon S.T."/>
            <person name="House C.H."/>
            <person name="Saltikov C."/>
            <person name="Lowe T."/>
            <person name="Richardson P."/>
        </authorList>
    </citation>
    <scope>NUCLEOTIDE SEQUENCE [LARGE SCALE GENOMIC DNA]</scope>
    <source>
        <strain evidence="17">DSM 4184</strain>
    </source>
</reference>
<dbReference type="InterPro" id="IPR039661">
    <property type="entry name" value="ELP3"/>
</dbReference>
<evidence type="ECO:0000313" key="17">
    <source>
        <dbReference type="EMBL" id="ABL88335.1"/>
    </source>
</evidence>
<dbReference type="SFLD" id="SFLDF00344">
    <property type="entry name" value="ELP3-like"/>
    <property type="match status" value="1"/>
</dbReference>
<dbReference type="eggNOG" id="arCOG01361">
    <property type="taxonomic scope" value="Archaea"/>
</dbReference>
<evidence type="ECO:0000256" key="6">
    <source>
        <dbReference type="ARBA" id="ARBA00022691"/>
    </source>
</evidence>
<dbReference type="PANTHER" id="PTHR11135">
    <property type="entry name" value="HISTONE ACETYLTRANSFERASE-RELATED"/>
    <property type="match status" value="1"/>
</dbReference>
<evidence type="ECO:0000256" key="8">
    <source>
        <dbReference type="ARBA" id="ARBA00022723"/>
    </source>
</evidence>
<dbReference type="KEGG" id="pis:Pisl_1167"/>
<dbReference type="EC" id="2.3.1.311" evidence="13"/>
<comment type="similarity">
    <text evidence="2">Belongs to the ELP3 family.</text>
</comment>
<keyword evidence="5" id="KW-0808">Transferase</keyword>
<keyword evidence="9" id="KW-0694">RNA-binding</keyword>
<dbReference type="PIRSF" id="PIRSF005669">
    <property type="entry name" value="Hist_AcTrfase_ELP3"/>
    <property type="match status" value="1"/>
</dbReference>
<dbReference type="CDD" id="cd01335">
    <property type="entry name" value="Radical_SAM"/>
    <property type="match status" value="1"/>
</dbReference>
<accession>A1RTQ3</accession>
<dbReference type="Proteomes" id="UP000002595">
    <property type="component" value="Chromosome"/>
</dbReference>
<dbReference type="Gene3D" id="3.40.630.30">
    <property type="match status" value="1"/>
</dbReference>
<dbReference type="InterPro" id="IPR006638">
    <property type="entry name" value="Elp3/MiaA/NifB-like_rSAM"/>
</dbReference>
<dbReference type="Pfam" id="PF16199">
    <property type="entry name" value="Radical_SAM_C"/>
    <property type="match status" value="1"/>
</dbReference>
<organism evidence="17 18">
    <name type="scientific">Pyrobaculum islandicum (strain DSM 4184 / JCM 9189 / GEO3)</name>
    <dbReference type="NCBI Taxonomy" id="384616"/>
    <lineage>
        <taxon>Archaea</taxon>
        <taxon>Thermoproteota</taxon>
        <taxon>Thermoprotei</taxon>
        <taxon>Thermoproteales</taxon>
        <taxon>Thermoproteaceae</taxon>
        <taxon>Pyrobaculum</taxon>
    </lineage>
</organism>
<dbReference type="SUPFAM" id="SSF102114">
    <property type="entry name" value="Radical SAM enzymes"/>
    <property type="match status" value="1"/>
</dbReference>
<sequence length="469" mass="53063">MEKPLRFIRMASGVHVVAVMTHPFPCPGRCSFCPSAAGVPKSYMPDSPVVLRAGRSGFDPYRQVVGRVKVYLDNGHMPSKVEVVVMGGTFSALPRWYREWFIGNVFKALNDYPSWAAGADPSPDLELEQRRNEGARIRLVALTVETRPDYVDVGEVDFLLRLGVTRVELGVQSIYDDVLARVDRGHGVAEVVRATALLKDSAYKVCYHLMPGLPGSDPDRDLEMFREVFSNPDFMPDCVKIYPTYVVPGTRLYEEWRRGGYRSYGEDTWLDLLAKIYASVPRWARVMRLGRDIPLHHVVDGPRWGNMRQVVLKRMEQLGLKCVEIRCREVGIKLANGVYVEPGPVEIKRHIYEASRGVEVFLEAVGPDDTLYGILRLRMPYKPHRPELVGQTALVREIHVYGPEVPVGEEGVWWQHVGIGRSLMERAEEIAALEFSAKKVAVISGVGARPYFRKLGYERCGPYMCKELR</sequence>
<dbReference type="GeneID" id="4616334"/>
<evidence type="ECO:0000256" key="15">
    <source>
        <dbReference type="PIRSR" id="PIRSR005669-1"/>
    </source>
</evidence>
<evidence type="ECO:0000256" key="2">
    <source>
        <dbReference type="ARBA" id="ARBA00005494"/>
    </source>
</evidence>
<dbReference type="PROSITE" id="PS51918">
    <property type="entry name" value="RADICAL_SAM"/>
    <property type="match status" value="1"/>
</dbReference>
<dbReference type="HOGENOM" id="CLU_025983_2_1_2"/>
<keyword evidence="6" id="KW-0949">S-adenosyl-L-methionine</keyword>
<evidence type="ECO:0000256" key="1">
    <source>
        <dbReference type="ARBA" id="ARBA00005217"/>
    </source>
</evidence>
<evidence type="ECO:0000256" key="14">
    <source>
        <dbReference type="ARBA" id="ARBA00047372"/>
    </source>
</evidence>
<evidence type="ECO:0000256" key="4">
    <source>
        <dbReference type="ARBA" id="ARBA00022555"/>
    </source>
</evidence>
<dbReference type="EMBL" id="CP000504">
    <property type="protein sequence ID" value="ABL88335.1"/>
    <property type="molecule type" value="Genomic_DNA"/>
</dbReference>
<gene>
    <name evidence="17" type="ordered locus">Pisl_1167</name>
</gene>
<dbReference type="GO" id="GO:0000049">
    <property type="term" value="F:tRNA binding"/>
    <property type="evidence" value="ECO:0007669"/>
    <property type="project" value="UniProtKB-KW"/>
</dbReference>
<evidence type="ECO:0000256" key="11">
    <source>
        <dbReference type="ARBA" id="ARBA00023014"/>
    </source>
</evidence>
<dbReference type="InterPro" id="IPR058240">
    <property type="entry name" value="rSAM_sf"/>
</dbReference>
<dbReference type="SFLD" id="SFLDG01086">
    <property type="entry name" value="elongater_protein-like"/>
    <property type="match status" value="1"/>
</dbReference>
<keyword evidence="10 15" id="KW-0408">Iron</keyword>
<keyword evidence="8 15" id="KW-0479">Metal-binding</keyword>
<dbReference type="InterPro" id="IPR016181">
    <property type="entry name" value="Acyl_CoA_acyltransferase"/>
</dbReference>
<dbReference type="PANTHER" id="PTHR11135:SF0">
    <property type="entry name" value="ELONGATOR COMPLEX PROTEIN 3"/>
    <property type="match status" value="1"/>
</dbReference>
<protein>
    <recommendedName>
        <fullName evidence="13">tRNA carboxymethyluridine synthase</fullName>
        <ecNumber evidence="13">2.3.1.311</ecNumber>
    </recommendedName>
</protein>
<comment type="cofactor">
    <cofactor evidence="15">
        <name>[4Fe-4S] cluster</name>
        <dbReference type="ChEBI" id="CHEBI:49883"/>
    </cofactor>
    <text evidence="15">Binds 1 [4Fe-4S] cluster. The cluster is coordinated with 3 cysteines and an exchangeable S-adenosyl-L-methionine.</text>
</comment>
<keyword evidence="18" id="KW-1185">Reference proteome</keyword>
<comment type="pathway">
    <text evidence="1">tRNA modification.</text>
</comment>
<feature type="binding site" evidence="15">
    <location>
        <position position="33"/>
    </location>
    <ligand>
        <name>[4Fe-4S] cluster</name>
        <dbReference type="ChEBI" id="CHEBI:49883"/>
        <note>4Fe-4S-S-AdoMet</note>
    </ligand>
</feature>
<dbReference type="GO" id="GO:0002926">
    <property type="term" value="P:tRNA wobble base 5-methoxycarbonylmethyl-2-thiouridinylation"/>
    <property type="evidence" value="ECO:0007669"/>
    <property type="project" value="TreeGrafter"/>
</dbReference>
<keyword evidence="7" id="KW-0819">tRNA processing</keyword>
<keyword evidence="12" id="KW-0012">Acyltransferase</keyword>
<dbReference type="InterPro" id="IPR007197">
    <property type="entry name" value="rSAM"/>
</dbReference>
<comment type="catalytic activity">
    <reaction evidence="14">
        <text>uridine(34) in tRNA + acetyl-CoA + S-adenosyl-L-methionine + H2O = 5-(carboxymethyl)uridine(34) in tRNA + 5'-deoxyadenosine + L-methionine + CoA + 2 H(+)</text>
        <dbReference type="Rhea" id="RHEA:61020"/>
        <dbReference type="Rhea" id="RHEA-COMP:10407"/>
        <dbReference type="Rhea" id="RHEA-COMP:11727"/>
        <dbReference type="ChEBI" id="CHEBI:15377"/>
        <dbReference type="ChEBI" id="CHEBI:15378"/>
        <dbReference type="ChEBI" id="CHEBI:17319"/>
        <dbReference type="ChEBI" id="CHEBI:57287"/>
        <dbReference type="ChEBI" id="CHEBI:57288"/>
        <dbReference type="ChEBI" id="CHEBI:57844"/>
        <dbReference type="ChEBI" id="CHEBI:59789"/>
        <dbReference type="ChEBI" id="CHEBI:65315"/>
        <dbReference type="ChEBI" id="CHEBI:74882"/>
        <dbReference type="EC" id="2.3.1.311"/>
    </reaction>
    <physiologicalReaction direction="left-to-right" evidence="14">
        <dbReference type="Rhea" id="RHEA:61021"/>
    </physiologicalReaction>
</comment>
<dbReference type="GO" id="GO:0051539">
    <property type="term" value="F:4 iron, 4 sulfur cluster binding"/>
    <property type="evidence" value="ECO:0007669"/>
    <property type="project" value="UniProtKB-KW"/>
</dbReference>
<dbReference type="SFLD" id="SFLDS00029">
    <property type="entry name" value="Radical_SAM"/>
    <property type="match status" value="1"/>
</dbReference>
<evidence type="ECO:0000256" key="3">
    <source>
        <dbReference type="ARBA" id="ARBA00022485"/>
    </source>
</evidence>
<feature type="domain" description="Radical SAM core" evidence="16">
    <location>
        <begin position="11"/>
        <end position="296"/>
    </location>
</feature>
<keyword evidence="3" id="KW-0004">4Fe-4S</keyword>
<dbReference type="SUPFAM" id="SSF55729">
    <property type="entry name" value="Acyl-CoA N-acyltransferases (Nat)"/>
    <property type="match status" value="1"/>
</dbReference>
<dbReference type="AlphaFoldDB" id="A1RTQ3"/>
<evidence type="ECO:0000313" key="18">
    <source>
        <dbReference type="Proteomes" id="UP000002595"/>
    </source>
</evidence>
<dbReference type="RefSeq" id="WP_011762910.1">
    <property type="nucleotide sequence ID" value="NC_008701.1"/>
</dbReference>
<keyword evidence="11 15" id="KW-0411">Iron-sulfur</keyword>
<dbReference type="Pfam" id="PF04055">
    <property type="entry name" value="Radical_SAM"/>
    <property type="match status" value="1"/>
</dbReference>
<name>A1RTQ3_PYRIL</name>
<evidence type="ECO:0000256" key="13">
    <source>
        <dbReference type="ARBA" id="ARBA00044771"/>
    </source>
</evidence>
<dbReference type="SMART" id="SM00729">
    <property type="entry name" value="Elp3"/>
    <property type="match status" value="1"/>
</dbReference>
<dbReference type="GO" id="GO:0005737">
    <property type="term" value="C:cytoplasm"/>
    <property type="evidence" value="ECO:0007669"/>
    <property type="project" value="TreeGrafter"/>
</dbReference>
<feature type="binding site" evidence="15">
    <location>
        <position position="26"/>
    </location>
    <ligand>
        <name>[4Fe-4S] cluster</name>
        <dbReference type="ChEBI" id="CHEBI:49883"/>
        <note>4Fe-4S-S-AdoMet</note>
    </ligand>
</feature>
<evidence type="ECO:0000256" key="10">
    <source>
        <dbReference type="ARBA" id="ARBA00023004"/>
    </source>
</evidence>
<dbReference type="GO" id="GO:0046872">
    <property type="term" value="F:metal ion binding"/>
    <property type="evidence" value="ECO:0007669"/>
    <property type="project" value="UniProtKB-KW"/>
</dbReference>
<dbReference type="GO" id="GO:0106261">
    <property type="term" value="F:tRNA uridine(34) acetyltransferase activity"/>
    <property type="evidence" value="ECO:0007669"/>
    <property type="project" value="UniProtKB-EC"/>
</dbReference>
<evidence type="ECO:0000256" key="9">
    <source>
        <dbReference type="ARBA" id="ARBA00022884"/>
    </source>
</evidence>